<name>A0ABT9EIA1_9SPHN</name>
<feature type="domain" description="Acyltransferase 3" evidence="2">
    <location>
        <begin position="17"/>
        <end position="327"/>
    </location>
</feature>
<evidence type="ECO:0000256" key="1">
    <source>
        <dbReference type="SAM" id="Phobius"/>
    </source>
</evidence>
<feature type="transmembrane region" description="Helical" evidence="1">
    <location>
        <begin position="21"/>
        <end position="41"/>
    </location>
</feature>
<feature type="transmembrane region" description="Helical" evidence="1">
    <location>
        <begin position="96"/>
        <end position="118"/>
    </location>
</feature>
<keyword evidence="3" id="KW-0808">Transferase</keyword>
<feature type="transmembrane region" description="Helical" evidence="1">
    <location>
        <begin position="220"/>
        <end position="236"/>
    </location>
</feature>
<dbReference type="InterPro" id="IPR050879">
    <property type="entry name" value="Acyltransferase_3"/>
</dbReference>
<dbReference type="PANTHER" id="PTHR23028">
    <property type="entry name" value="ACETYLTRANSFERASE"/>
    <property type="match status" value="1"/>
</dbReference>
<evidence type="ECO:0000313" key="4">
    <source>
        <dbReference type="Proteomes" id="UP001230685"/>
    </source>
</evidence>
<dbReference type="PANTHER" id="PTHR23028:SF131">
    <property type="entry name" value="BLR2367 PROTEIN"/>
    <property type="match status" value="1"/>
</dbReference>
<organism evidence="3 4">
    <name type="scientific">Sphingomonas aurea</name>
    <dbReference type="NCBI Taxonomy" id="3063994"/>
    <lineage>
        <taxon>Bacteria</taxon>
        <taxon>Pseudomonadati</taxon>
        <taxon>Pseudomonadota</taxon>
        <taxon>Alphaproteobacteria</taxon>
        <taxon>Sphingomonadales</taxon>
        <taxon>Sphingomonadaceae</taxon>
        <taxon>Sphingomonas</taxon>
    </lineage>
</organism>
<keyword evidence="1" id="KW-0812">Transmembrane</keyword>
<feature type="transmembrane region" description="Helical" evidence="1">
    <location>
        <begin position="314"/>
        <end position="335"/>
    </location>
</feature>
<gene>
    <name evidence="3" type="ORF">Q5H91_05720</name>
</gene>
<dbReference type="RefSeq" id="WP_305172248.1">
    <property type="nucleotide sequence ID" value="NZ_JAUUDS010000001.1"/>
</dbReference>
<feature type="transmembrane region" description="Helical" evidence="1">
    <location>
        <begin position="195"/>
        <end position="213"/>
    </location>
</feature>
<feature type="transmembrane region" description="Helical" evidence="1">
    <location>
        <begin position="145"/>
        <end position="163"/>
    </location>
</feature>
<keyword evidence="3" id="KW-0012">Acyltransferase</keyword>
<feature type="transmembrane region" description="Helical" evidence="1">
    <location>
        <begin position="242"/>
        <end position="264"/>
    </location>
</feature>
<keyword evidence="1" id="KW-1133">Transmembrane helix</keyword>
<keyword evidence="4" id="KW-1185">Reference proteome</keyword>
<feature type="transmembrane region" description="Helical" evidence="1">
    <location>
        <begin position="276"/>
        <end position="294"/>
    </location>
</feature>
<proteinExistence type="predicted"/>
<dbReference type="GO" id="GO:0016746">
    <property type="term" value="F:acyltransferase activity"/>
    <property type="evidence" value="ECO:0007669"/>
    <property type="project" value="UniProtKB-KW"/>
</dbReference>
<evidence type="ECO:0000313" key="3">
    <source>
        <dbReference type="EMBL" id="MDP1026700.1"/>
    </source>
</evidence>
<protein>
    <submittedName>
        <fullName evidence="3">Acyltransferase</fullName>
        <ecNumber evidence="3">2.3.-.-</ecNumber>
    </submittedName>
</protein>
<dbReference type="Pfam" id="PF01757">
    <property type="entry name" value="Acyl_transf_3"/>
    <property type="match status" value="1"/>
</dbReference>
<dbReference type="Proteomes" id="UP001230685">
    <property type="component" value="Unassembled WGS sequence"/>
</dbReference>
<comment type="caution">
    <text evidence="3">The sequence shown here is derived from an EMBL/GenBank/DDBJ whole genome shotgun (WGS) entry which is preliminary data.</text>
</comment>
<accession>A0ABT9EIA1</accession>
<sequence length="358" mass="39613">MATAYAAGMIAGRPHLHGLTWLRAAAALLVLAYHVELTLALPKYLAHPVLPAFRWGQAGVQIFFVLSGFVILYAHHHEPQRDAAAIRGFAVKRFRTIYPPLWIVLAIVVALTLAIAGLRHWTAIDVVAAFLVIPFPRDLLLSVEWTLRHEVFFYLLFAGFLWNRRIGGTILLLWGGASLIAAATMPLAWPFDFVLNANHILFLFGMAVARLHLNGVAHGRRSAIVVAILLFLWLFARDPGPVAQIRVFETLAFGTAAALLIHGLCAPPRWNRRMPWVEACGAASYSLYLIHYPLVSLLSRLAVAVDRLYPVPALVYFVGMVVICQIAAILFHRWLTVPAMAAAGRLTDRVYVPASATR</sequence>
<dbReference type="InterPro" id="IPR002656">
    <property type="entry name" value="Acyl_transf_3_dom"/>
</dbReference>
<dbReference type="EC" id="2.3.-.-" evidence="3"/>
<feature type="transmembrane region" description="Helical" evidence="1">
    <location>
        <begin position="53"/>
        <end position="75"/>
    </location>
</feature>
<feature type="transmembrane region" description="Helical" evidence="1">
    <location>
        <begin position="170"/>
        <end position="189"/>
    </location>
</feature>
<keyword evidence="1" id="KW-0472">Membrane</keyword>
<reference evidence="3 4" key="1">
    <citation type="submission" date="2023-07" db="EMBL/GenBank/DDBJ databases">
        <authorList>
            <person name="Kim M.K."/>
        </authorList>
    </citation>
    <scope>NUCLEOTIDE SEQUENCE [LARGE SCALE GENOMIC DNA]</scope>
    <source>
        <strain evidence="3 4">KR1UV-12</strain>
    </source>
</reference>
<dbReference type="EMBL" id="JAUUDS010000001">
    <property type="protein sequence ID" value="MDP1026700.1"/>
    <property type="molecule type" value="Genomic_DNA"/>
</dbReference>
<evidence type="ECO:0000259" key="2">
    <source>
        <dbReference type="Pfam" id="PF01757"/>
    </source>
</evidence>